<sequence>MPKRARSDGAAGLPNRRPRSSTVNSTGSNRASARVTGNIIDVGINDWSEFVRGKMLLVDKTHLLLDIMDDSNSDIIFRPRRFGKTMFLNMAYDFLNIAENEEELEEKMLTFKEMNIHKVDSTFIDEHCCRYPVIYLSLKDVRPATLDDFRDLMAEAVSTAIDEWMDAISDTSKLRLNFTRGRLNQKINNMNNSINDIVAIPKELVKYLSIYYNEKCIVLVDEFDTPVTSAPKEIREEVKRLMINLLSPLAKDNKKVRKFIMVGIDPINLNTLGSGLNNCSRYPLHEGVGRSAQDVSAYQFAFGFTEDEVWALVEKAVARLQLGTDHADKMMTIVRTWYNGYYACKDVRLYNPWSVMSHLKKTTTSRDECTRMIAQGSADWHWNDTDNWSFINSMYTKVRRANDLHELIQSLITSLPAHLGDGVHLDTIQRVRVRFSSCDDDNDDDNEVDNEVEDEINNQVEDEINIQIEGEVDNGVEDDSDDDDYDDDDSKDETYVDDGDSSEDSGSGSGGSTVGLAANLSRSGPTGTGTGNSSAIPVASAERTITIAKSVQG</sequence>
<reference evidence="1" key="1">
    <citation type="submission" date="2022-06" db="EMBL/GenBank/DDBJ databases">
        <title>Phylogenomic reconstructions and comparative analyses of Kickxellomycotina fungi.</title>
        <authorList>
            <person name="Reynolds N.K."/>
            <person name="Stajich J.E."/>
            <person name="Barry K."/>
            <person name="Grigoriev I.V."/>
            <person name="Crous P."/>
            <person name="Smith M.E."/>
        </authorList>
    </citation>
    <scope>NUCLEOTIDE SEQUENCE</scope>
    <source>
        <strain evidence="1">RSA 2271</strain>
    </source>
</reference>
<dbReference type="Proteomes" id="UP001145114">
    <property type="component" value="Unassembled WGS sequence"/>
</dbReference>
<evidence type="ECO:0000313" key="2">
    <source>
        <dbReference type="Proteomes" id="UP001145114"/>
    </source>
</evidence>
<organism evidence="1 2">
    <name type="scientific">Spiromyces aspiralis</name>
    <dbReference type="NCBI Taxonomy" id="68401"/>
    <lineage>
        <taxon>Eukaryota</taxon>
        <taxon>Fungi</taxon>
        <taxon>Fungi incertae sedis</taxon>
        <taxon>Zoopagomycota</taxon>
        <taxon>Kickxellomycotina</taxon>
        <taxon>Kickxellomycetes</taxon>
        <taxon>Kickxellales</taxon>
        <taxon>Kickxellaceae</taxon>
        <taxon>Spiromyces</taxon>
    </lineage>
</organism>
<dbReference type="EMBL" id="JAMZIH010000701">
    <property type="protein sequence ID" value="KAJ1678970.1"/>
    <property type="molecule type" value="Genomic_DNA"/>
</dbReference>
<evidence type="ECO:0000313" key="1">
    <source>
        <dbReference type="EMBL" id="KAJ1678970.1"/>
    </source>
</evidence>
<proteinExistence type="predicted"/>
<gene>
    <name evidence="1" type="ORF">EV182_002990</name>
</gene>
<comment type="caution">
    <text evidence="1">The sequence shown here is derived from an EMBL/GenBank/DDBJ whole genome shotgun (WGS) entry which is preliminary data.</text>
</comment>
<feature type="non-terminal residue" evidence="1">
    <location>
        <position position="553"/>
    </location>
</feature>
<accession>A0ACC1HUE3</accession>
<keyword evidence="2" id="KW-1185">Reference proteome</keyword>
<protein>
    <submittedName>
        <fullName evidence="1">Uncharacterized protein</fullName>
    </submittedName>
</protein>
<name>A0ACC1HUE3_9FUNG</name>